<dbReference type="Gene3D" id="3.40.50.1460">
    <property type="match status" value="1"/>
</dbReference>
<feature type="chain" id="PRO_5046120500" evidence="1">
    <location>
        <begin position="22"/>
        <end position="580"/>
    </location>
</feature>
<dbReference type="RefSeq" id="WP_341672938.1">
    <property type="nucleotide sequence ID" value="NZ_JBBYHV010000001.1"/>
</dbReference>
<name>A0ABU9IED7_9SPHN</name>
<dbReference type="InterPro" id="IPR001309">
    <property type="entry name" value="Pept_C14_p20"/>
</dbReference>
<dbReference type="Proteomes" id="UP001497045">
    <property type="component" value="Unassembled WGS sequence"/>
</dbReference>
<evidence type="ECO:0000259" key="2">
    <source>
        <dbReference type="PROSITE" id="PS50208"/>
    </source>
</evidence>
<evidence type="ECO:0000313" key="4">
    <source>
        <dbReference type="Proteomes" id="UP001497045"/>
    </source>
</evidence>
<keyword evidence="1" id="KW-0732">Signal</keyword>
<dbReference type="PROSITE" id="PS50208">
    <property type="entry name" value="CASPASE_P20"/>
    <property type="match status" value="1"/>
</dbReference>
<feature type="domain" description="Caspase family p20" evidence="2">
    <location>
        <begin position="34"/>
        <end position="169"/>
    </location>
</feature>
<dbReference type="SUPFAM" id="SSF52129">
    <property type="entry name" value="Caspase-like"/>
    <property type="match status" value="1"/>
</dbReference>
<dbReference type="EMBL" id="JBBYHV010000001">
    <property type="protein sequence ID" value="MEL1250419.1"/>
    <property type="molecule type" value="Genomic_DNA"/>
</dbReference>
<comment type="caution">
    <text evidence="3">The sequence shown here is derived from an EMBL/GenBank/DDBJ whole genome shotgun (WGS) entry which is preliminary data.</text>
</comment>
<evidence type="ECO:0000313" key="3">
    <source>
        <dbReference type="EMBL" id="MEL1250419.1"/>
    </source>
</evidence>
<dbReference type="InterPro" id="IPR006597">
    <property type="entry name" value="Sel1-like"/>
</dbReference>
<dbReference type="PANTHER" id="PTHR22576">
    <property type="entry name" value="MUCOSA ASSOCIATED LYMPHOID TISSUE LYMPHOMA TRANSLOCATION PROTEIN 1/PARACASPASE"/>
    <property type="match status" value="1"/>
</dbReference>
<gene>
    <name evidence="3" type="ORF">AAEO60_07025</name>
</gene>
<dbReference type="InterPro" id="IPR011600">
    <property type="entry name" value="Pept_C14_caspase"/>
</dbReference>
<dbReference type="SUPFAM" id="SSF81901">
    <property type="entry name" value="HCP-like"/>
    <property type="match status" value="1"/>
</dbReference>
<reference evidence="3 4" key="1">
    <citation type="submission" date="2024-04" db="EMBL/GenBank/DDBJ databases">
        <title>Aurantiacibacter sp. DGU6 16S ribosomal RNA gene Genome sequencing and assembly.</title>
        <authorList>
            <person name="Park S."/>
        </authorList>
    </citation>
    <scope>NUCLEOTIDE SEQUENCE [LARGE SCALE GENOMIC DNA]</scope>
    <source>
        <strain evidence="3 4">DGU6</strain>
    </source>
</reference>
<dbReference type="Pfam" id="PF00656">
    <property type="entry name" value="Peptidase_C14"/>
    <property type="match status" value="1"/>
</dbReference>
<keyword evidence="4" id="KW-1185">Reference proteome</keyword>
<protein>
    <submittedName>
        <fullName evidence="3">Caspase family protein</fullName>
    </submittedName>
</protein>
<dbReference type="InterPro" id="IPR052039">
    <property type="entry name" value="Caspase-related_regulators"/>
</dbReference>
<feature type="signal peptide" evidence="1">
    <location>
        <begin position="1"/>
        <end position="21"/>
    </location>
</feature>
<accession>A0ABU9IED7</accession>
<sequence>MIRLILPLITLVAATAHPARAECAPGSEPQGSGDRGVGLLIGVSDYAAADDGGWSPLDNAVRDVELVCSMLKQAGYRVTVLRDPEWAEIDERVVDFHLAADGAPSAIAYFAGHGFQYGGQQFLVPANAPVRSSTNELRTNFIDIENLRYALGAAEGFSLFMLDACRTANPHVHFDTVTNATAEGTVSNLGKVELPGGAVIFSTGEGRPAYDEAPIDSPLSPFADAVASNLAVPGLALFDFYGRLSEDVIERTRDMDPGGAQYPAIYISGTPNFYIVDAQDLASLSAEVDAEPAGPAATASPARARGAAEQAVAAPVIDLPDLDEIAVTDGRVLVRRVIGEPTIEEILAAAEAGDAMAQYILGLALQHGVGIAPNQQAAFDWFERSAAQGNVAGMTSLAYMLMLPDQTDLPRARALLTEASESGYAKAKSQLGFALLNGSLGETDTARAVDLFRQASDAGHVYATYALGRYGEGERGNAERRLRALADDGDVDADRWLCEMHYETLEFDGVAEHCERAARHEYPTAQAIWAGMLARGDDVRRNDERALHWAERAIGRLDRNQTSGAALYDYTEELIERLDR</sequence>
<proteinExistence type="predicted"/>
<dbReference type="PANTHER" id="PTHR22576:SF37">
    <property type="entry name" value="MUCOSA-ASSOCIATED LYMPHOID TISSUE LYMPHOMA TRANSLOCATION PROTEIN 1"/>
    <property type="match status" value="1"/>
</dbReference>
<dbReference type="Pfam" id="PF08238">
    <property type="entry name" value="Sel1"/>
    <property type="match status" value="4"/>
</dbReference>
<dbReference type="SMART" id="SM00671">
    <property type="entry name" value="SEL1"/>
    <property type="match status" value="4"/>
</dbReference>
<organism evidence="3 4">
    <name type="scientific">Aurantiacibacter gilvus</name>
    <dbReference type="NCBI Taxonomy" id="3139141"/>
    <lineage>
        <taxon>Bacteria</taxon>
        <taxon>Pseudomonadati</taxon>
        <taxon>Pseudomonadota</taxon>
        <taxon>Alphaproteobacteria</taxon>
        <taxon>Sphingomonadales</taxon>
        <taxon>Erythrobacteraceae</taxon>
        <taxon>Aurantiacibacter</taxon>
    </lineage>
</organism>
<dbReference type="Gene3D" id="1.25.40.10">
    <property type="entry name" value="Tetratricopeptide repeat domain"/>
    <property type="match status" value="1"/>
</dbReference>
<dbReference type="InterPro" id="IPR029030">
    <property type="entry name" value="Caspase-like_dom_sf"/>
</dbReference>
<evidence type="ECO:0000256" key="1">
    <source>
        <dbReference type="SAM" id="SignalP"/>
    </source>
</evidence>
<dbReference type="InterPro" id="IPR011990">
    <property type="entry name" value="TPR-like_helical_dom_sf"/>
</dbReference>